<feature type="compositionally biased region" description="Acidic residues" evidence="11">
    <location>
        <begin position="203"/>
        <end position="212"/>
    </location>
</feature>
<comment type="caution">
    <text evidence="13">The sequence shown here is derived from an EMBL/GenBank/DDBJ whole genome shotgun (WGS) entry which is preliminary data.</text>
</comment>
<dbReference type="GO" id="GO:0005886">
    <property type="term" value="C:plasma membrane"/>
    <property type="evidence" value="ECO:0007669"/>
    <property type="project" value="UniProtKB-SubCell"/>
</dbReference>
<dbReference type="SUPFAM" id="SSF82153">
    <property type="entry name" value="FAS1 domain"/>
    <property type="match status" value="1"/>
</dbReference>
<accession>A0A1R3J6T1</accession>
<evidence type="ECO:0000256" key="2">
    <source>
        <dbReference type="ARBA" id="ARBA00007843"/>
    </source>
</evidence>
<evidence type="ECO:0000256" key="12">
    <source>
        <dbReference type="SAM" id="SignalP"/>
    </source>
</evidence>
<keyword evidence="4" id="KW-0336">GPI-anchor</keyword>
<dbReference type="AlphaFoldDB" id="A0A1R3J6T1"/>
<organism evidence="13 14">
    <name type="scientific">Corchorus olitorius</name>
    <dbReference type="NCBI Taxonomy" id="93759"/>
    <lineage>
        <taxon>Eukaryota</taxon>
        <taxon>Viridiplantae</taxon>
        <taxon>Streptophyta</taxon>
        <taxon>Embryophyta</taxon>
        <taxon>Tracheophyta</taxon>
        <taxon>Spermatophyta</taxon>
        <taxon>Magnoliopsida</taxon>
        <taxon>eudicotyledons</taxon>
        <taxon>Gunneridae</taxon>
        <taxon>Pentapetalae</taxon>
        <taxon>rosids</taxon>
        <taxon>malvids</taxon>
        <taxon>Malvales</taxon>
        <taxon>Malvaceae</taxon>
        <taxon>Grewioideae</taxon>
        <taxon>Apeibeae</taxon>
        <taxon>Corchorus</taxon>
    </lineage>
</organism>
<comment type="similarity">
    <text evidence="2">Belongs to the fasciclin-like AGP family.</text>
</comment>
<dbReference type="InterPro" id="IPR033254">
    <property type="entry name" value="Plant_FLA"/>
</dbReference>
<evidence type="ECO:0008006" key="15">
    <source>
        <dbReference type="Google" id="ProtNLM"/>
    </source>
</evidence>
<dbReference type="InterPro" id="IPR036378">
    <property type="entry name" value="FAS1_dom_sf"/>
</dbReference>
<dbReference type="PANTHER" id="PTHR32382:SF6">
    <property type="entry name" value="FASCICLIN-LIKE ARABINOGALACTAN PROTEIN 14"/>
    <property type="match status" value="1"/>
</dbReference>
<evidence type="ECO:0000256" key="4">
    <source>
        <dbReference type="ARBA" id="ARBA00022622"/>
    </source>
</evidence>
<feature type="compositionally biased region" description="Low complexity" evidence="11">
    <location>
        <begin position="224"/>
        <end position="238"/>
    </location>
</feature>
<dbReference type="GO" id="GO:0098552">
    <property type="term" value="C:side of membrane"/>
    <property type="evidence" value="ECO:0007669"/>
    <property type="project" value="UniProtKB-KW"/>
</dbReference>
<dbReference type="PANTHER" id="PTHR32382">
    <property type="entry name" value="FASCICLIN-LIKE ARABINOGALACTAN PROTEIN"/>
    <property type="match status" value="1"/>
</dbReference>
<evidence type="ECO:0000256" key="1">
    <source>
        <dbReference type="ARBA" id="ARBA00004609"/>
    </source>
</evidence>
<dbReference type="STRING" id="93759.A0A1R3J6T1"/>
<feature type="signal peptide" evidence="12">
    <location>
        <begin position="1"/>
        <end position="23"/>
    </location>
</feature>
<evidence type="ECO:0000256" key="5">
    <source>
        <dbReference type="ARBA" id="ARBA00022729"/>
    </source>
</evidence>
<evidence type="ECO:0000256" key="8">
    <source>
        <dbReference type="ARBA" id="ARBA00023180"/>
    </source>
</evidence>
<feature type="chain" id="PRO_5012751640" description="FAS1 domain-containing protein" evidence="12">
    <location>
        <begin position="24"/>
        <end position="277"/>
    </location>
</feature>
<sequence>MAAKASLLFAVALLLAFSTTASAFNITTILGDYPEYGTLRDLLSQTKVNVQISTRQVITLLALDNATIAPIANRSLDEIRKILMNHVVLDYFDTEKIRTWGKKTALLTTLYQTTGVALNQQGFINMTRISRGNVAFGPANPGAPLFTKLLGQVLAQPFNLSILHVSTPIISSGFGAPILAPPPPPASPPPAPAPKKAEPPSQSDDESDDEESAPGSSPSPAPGPAADAPSGKKASAPKAADDDEEEEKSSSASRVGSSSITFAAFMGLVAVASLVAF</sequence>
<comment type="subcellular location">
    <subcellularLocation>
        <location evidence="1">Cell membrane</location>
        <topology evidence="1">Lipid-anchor</topology>
        <topology evidence="1">GPI-anchor</topology>
    </subcellularLocation>
</comment>
<evidence type="ECO:0000313" key="14">
    <source>
        <dbReference type="Proteomes" id="UP000187203"/>
    </source>
</evidence>
<dbReference type="OrthoDB" id="694090at2759"/>
<feature type="region of interest" description="Disordered" evidence="11">
    <location>
        <begin position="180"/>
        <end position="256"/>
    </location>
</feature>
<keyword evidence="6" id="KW-0654">Proteoglycan</keyword>
<keyword evidence="9" id="KW-0449">Lipoprotein</keyword>
<evidence type="ECO:0000256" key="11">
    <source>
        <dbReference type="SAM" id="MobiDB-lite"/>
    </source>
</evidence>
<evidence type="ECO:0000313" key="13">
    <source>
        <dbReference type="EMBL" id="OMO90575.1"/>
    </source>
</evidence>
<reference evidence="14" key="1">
    <citation type="submission" date="2013-09" db="EMBL/GenBank/DDBJ databases">
        <title>Corchorus olitorius genome sequencing.</title>
        <authorList>
            <person name="Alam M."/>
            <person name="Haque M.S."/>
            <person name="Islam M.S."/>
            <person name="Emdad E.M."/>
            <person name="Islam M.M."/>
            <person name="Ahmed B."/>
            <person name="Halim A."/>
            <person name="Hossen Q.M.M."/>
            <person name="Hossain M.Z."/>
            <person name="Ahmed R."/>
            <person name="Khan M.M."/>
            <person name="Islam R."/>
            <person name="Rashid M.M."/>
            <person name="Khan S.A."/>
            <person name="Rahman M.S."/>
            <person name="Alam M."/>
            <person name="Yahiya A.S."/>
            <person name="Khan M.S."/>
            <person name="Azam M.S."/>
            <person name="Haque T."/>
            <person name="Lashkar M.Z.H."/>
            <person name="Akhand A.I."/>
            <person name="Morshed G."/>
            <person name="Roy S."/>
            <person name="Uddin K.S."/>
            <person name="Rabeya T."/>
            <person name="Hossain A.S."/>
            <person name="Chowdhury A."/>
            <person name="Snigdha A.R."/>
            <person name="Mortoza M.S."/>
            <person name="Matin S.A."/>
            <person name="Hoque S.M.E."/>
            <person name="Islam M.K."/>
            <person name="Roy D.K."/>
            <person name="Haider R."/>
            <person name="Moosa M.M."/>
            <person name="Elias S.M."/>
            <person name="Hasan A.M."/>
            <person name="Jahan S."/>
            <person name="Shafiuddin M."/>
            <person name="Mahmood N."/>
            <person name="Shommy N.S."/>
        </authorList>
    </citation>
    <scope>NUCLEOTIDE SEQUENCE [LARGE SCALE GENOMIC DNA]</scope>
    <source>
        <strain evidence="14">cv. O-4</strain>
    </source>
</reference>
<comment type="function">
    <text evidence="10">May be a cell surface adhesion protein.</text>
</comment>
<protein>
    <recommendedName>
        <fullName evidence="15">FAS1 domain-containing protein</fullName>
    </recommendedName>
</protein>
<keyword evidence="3" id="KW-1003">Cell membrane</keyword>
<name>A0A1R3J6T1_9ROSI</name>
<dbReference type="FunFam" id="2.30.180.10:FF:000015">
    <property type="entry name" value="Fasciclin-like arabinogalactan protein 3"/>
    <property type="match status" value="1"/>
</dbReference>
<keyword evidence="7" id="KW-0472">Membrane</keyword>
<keyword evidence="14" id="KW-1185">Reference proteome</keyword>
<evidence type="ECO:0000256" key="6">
    <source>
        <dbReference type="ARBA" id="ARBA00022974"/>
    </source>
</evidence>
<gene>
    <name evidence="13" type="ORF">COLO4_19049</name>
</gene>
<proteinExistence type="inferred from homology"/>
<feature type="compositionally biased region" description="Pro residues" evidence="11">
    <location>
        <begin position="180"/>
        <end position="193"/>
    </location>
</feature>
<evidence type="ECO:0000256" key="10">
    <source>
        <dbReference type="ARBA" id="ARBA00024686"/>
    </source>
</evidence>
<evidence type="ECO:0000256" key="7">
    <source>
        <dbReference type="ARBA" id="ARBA00023136"/>
    </source>
</evidence>
<keyword evidence="8" id="KW-0325">Glycoprotein</keyword>
<evidence type="ECO:0000256" key="3">
    <source>
        <dbReference type="ARBA" id="ARBA00022475"/>
    </source>
</evidence>
<dbReference type="EMBL" id="AWUE01016542">
    <property type="protein sequence ID" value="OMO90575.1"/>
    <property type="molecule type" value="Genomic_DNA"/>
</dbReference>
<dbReference type="Gene3D" id="2.30.180.10">
    <property type="entry name" value="FAS1 domain"/>
    <property type="match status" value="1"/>
</dbReference>
<dbReference type="Proteomes" id="UP000187203">
    <property type="component" value="Unassembled WGS sequence"/>
</dbReference>
<evidence type="ECO:0000256" key="9">
    <source>
        <dbReference type="ARBA" id="ARBA00023288"/>
    </source>
</evidence>
<keyword evidence="5 12" id="KW-0732">Signal</keyword>